<evidence type="ECO:0000256" key="1">
    <source>
        <dbReference type="ARBA" id="ARBA00004651"/>
    </source>
</evidence>
<reference evidence="11" key="1">
    <citation type="submission" date="2016-10" db="EMBL/GenBank/DDBJ databases">
        <authorList>
            <person name="Varghese N."/>
            <person name="Submissions S."/>
        </authorList>
    </citation>
    <scope>NUCLEOTIDE SEQUENCE [LARGE SCALE GENOMIC DNA]</scope>
    <source>
        <strain evidence="11">8N4</strain>
    </source>
</reference>
<feature type="transmembrane region" description="Helical" evidence="8">
    <location>
        <begin position="369"/>
        <end position="390"/>
    </location>
</feature>
<dbReference type="PANTHER" id="PTHR23502">
    <property type="entry name" value="MAJOR FACILITATOR SUPERFAMILY"/>
    <property type="match status" value="1"/>
</dbReference>
<evidence type="ECO:0000313" key="10">
    <source>
        <dbReference type="EMBL" id="SEQ68800.1"/>
    </source>
</evidence>
<feature type="transmembrane region" description="Helical" evidence="8">
    <location>
        <begin position="45"/>
        <end position="65"/>
    </location>
</feature>
<evidence type="ECO:0000259" key="9">
    <source>
        <dbReference type="PROSITE" id="PS50850"/>
    </source>
</evidence>
<dbReference type="GO" id="GO:1990961">
    <property type="term" value="P:xenobiotic detoxification by transmembrane export across the plasma membrane"/>
    <property type="evidence" value="ECO:0007669"/>
    <property type="project" value="InterPro"/>
</dbReference>
<feature type="transmembrane region" description="Helical" evidence="8">
    <location>
        <begin position="239"/>
        <end position="262"/>
    </location>
</feature>
<dbReference type="InterPro" id="IPR011701">
    <property type="entry name" value="MFS"/>
</dbReference>
<evidence type="ECO:0000256" key="6">
    <source>
        <dbReference type="ARBA" id="ARBA00022989"/>
    </source>
</evidence>
<keyword evidence="6 8" id="KW-1133">Transmembrane helix</keyword>
<dbReference type="InterPro" id="IPR005829">
    <property type="entry name" value="Sugar_transporter_CS"/>
</dbReference>
<evidence type="ECO:0000256" key="4">
    <source>
        <dbReference type="ARBA" id="ARBA00022475"/>
    </source>
</evidence>
<feature type="transmembrane region" description="Helical" evidence="8">
    <location>
        <begin position="308"/>
        <end position="331"/>
    </location>
</feature>
<feature type="transmembrane region" description="Helical" evidence="8">
    <location>
        <begin position="274"/>
        <end position="296"/>
    </location>
</feature>
<keyword evidence="4" id="KW-1003">Cell membrane</keyword>
<dbReference type="InterPro" id="IPR004812">
    <property type="entry name" value="Efflux_drug-R_Bcr/CmlA"/>
</dbReference>
<keyword evidence="5 8" id="KW-0812">Transmembrane</keyword>
<dbReference type="GO" id="GO:0042910">
    <property type="term" value="F:xenobiotic transmembrane transporter activity"/>
    <property type="evidence" value="ECO:0007669"/>
    <property type="project" value="InterPro"/>
</dbReference>
<dbReference type="STRING" id="988801.SAMN05216522_105180"/>
<feature type="transmembrane region" description="Helical" evidence="8">
    <location>
        <begin position="131"/>
        <end position="157"/>
    </location>
</feature>
<dbReference type="Pfam" id="PF07690">
    <property type="entry name" value="MFS_1"/>
    <property type="match status" value="1"/>
</dbReference>
<keyword evidence="8" id="KW-0997">Cell inner membrane</keyword>
<gene>
    <name evidence="10" type="ORF">SAMN05216522_105180</name>
</gene>
<dbReference type="PROSITE" id="PS00216">
    <property type="entry name" value="SUGAR_TRANSPORT_1"/>
    <property type="match status" value="1"/>
</dbReference>
<dbReference type="InterPro" id="IPR020846">
    <property type="entry name" value="MFS_dom"/>
</dbReference>
<dbReference type="Gene3D" id="1.20.1720.10">
    <property type="entry name" value="Multidrug resistance protein D"/>
    <property type="match status" value="1"/>
</dbReference>
<feature type="transmembrane region" description="Helical" evidence="8">
    <location>
        <begin position="102"/>
        <end position="119"/>
    </location>
</feature>
<name>A0A1H9I2F1_9GAMM</name>
<comment type="caution">
    <text evidence="8">Lacks conserved residue(s) required for the propagation of feature annotation.</text>
</comment>
<dbReference type="RefSeq" id="WP_092675263.1">
    <property type="nucleotide sequence ID" value="NZ_FOGC01000005.1"/>
</dbReference>
<proteinExistence type="inferred from homology"/>
<accession>A0A1H9I2F1</accession>
<feature type="transmembrane region" description="Helical" evidence="8">
    <location>
        <begin position="72"/>
        <end position="96"/>
    </location>
</feature>
<feature type="transmembrane region" description="Helical" evidence="8">
    <location>
        <begin position="208"/>
        <end position="227"/>
    </location>
</feature>
<evidence type="ECO:0000256" key="3">
    <source>
        <dbReference type="ARBA" id="ARBA00022448"/>
    </source>
</evidence>
<dbReference type="AlphaFoldDB" id="A0A1H9I2F1"/>
<evidence type="ECO:0000256" key="7">
    <source>
        <dbReference type="ARBA" id="ARBA00023136"/>
    </source>
</evidence>
<evidence type="ECO:0000313" key="11">
    <source>
        <dbReference type="Proteomes" id="UP000242515"/>
    </source>
</evidence>
<keyword evidence="11" id="KW-1185">Reference proteome</keyword>
<feature type="transmembrane region" description="Helical" evidence="8">
    <location>
        <begin position="163"/>
        <end position="181"/>
    </location>
</feature>
<feature type="transmembrane region" description="Helical" evidence="8">
    <location>
        <begin position="343"/>
        <end position="363"/>
    </location>
</feature>
<dbReference type="GO" id="GO:0005886">
    <property type="term" value="C:plasma membrane"/>
    <property type="evidence" value="ECO:0007669"/>
    <property type="project" value="UniProtKB-SubCell"/>
</dbReference>
<dbReference type="PROSITE" id="PS50850">
    <property type="entry name" value="MFS"/>
    <property type="match status" value="1"/>
</dbReference>
<dbReference type="Proteomes" id="UP000242515">
    <property type="component" value="Unassembled WGS sequence"/>
</dbReference>
<organism evidence="10 11">
    <name type="scientific">Rosenbergiella nectarea</name>
    <dbReference type="NCBI Taxonomy" id="988801"/>
    <lineage>
        <taxon>Bacteria</taxon>
        <taxon>Pseudomonadati</taxon>
        <taxon>Pseudomonadota</taxon>
        <taxon>Gammaproteobacteria</taxon>
        <taxon>Enterobacterales</taxon>
        <taxon>Erwiniaceae</taxon>
        <taxon>Rosenbergiella</taxon>
    </lineage>
</organism>
<dbReference type="InterPro" id="IPR036259">
    <property type="entry name" value="MFS_trans_sf"/>
</dbReference>
<dbReference type="PANTHER" id="PTHR23502:SF70">
    <property type="entry name" value="BCR_CFLA FAMILY EFFLUX TRANSPORTER"/>
    <property type="match status" value="1"/>
</dbReference>
<dbReference type="SUPFAM" id="SSF103473">
    <property type="entry name" value="MFS general substrate transporter"/>
    <property type="match status" value="1"/>
</dbReference>
<comment type="similarity">
    <text evidence="2 8">Belongs to the major facilitator superfamily. Bcr/CmlA family.</text>
</comment>
<protein>
    <recommendedName>
        <fullName evidence="8">Bcr/CflA family efflux transporter</fullName>
    </recommendedName>
</protein>
<keyword evidence="3 8" id="KW-0813">Transport</keyword>
<dbReference type="OrthoDB" id="9814303at2"/>
<sequence length="400" mass="42486">MISPRYFIALLLALVLLSPLGIDLFLPTLPYIASGLQTPVSHIQLTIPLFLLVMGIGQLVSGPLVDNYGRKPIALFGLGLYLLGSALAALAINWPIFLTARIIQGMAVCCTAVVAFSGVRDRLEGDDAARAYSFLNGSLNIVPALAPLLGGVLAHYWGWRAPFGFLFLYGLLLMIIVYKWLPETRPDSTHRSAIFPARTYASIIKQPAFLAFTFSIASALGMVLTYVSLAPTVLMAQDALSPFSFSVIFGVNGLWIMAVSALANRIIPKCGRPFCLLLGALSMLIAGVILFSEPYLLAPAILAHWLSYMIPVAISVAGLAFIMGPATSYALSPFQHNAGVASALLGFIQMAGGAGGSLVVLLLPLSPYVALAIMMLLGGMLATIAWLTSLKIKGSLTSLN</sequence>
<feature type="domain" description="Major facilitator superfamily (MFS) profile" evidence="9">
    <location>
        <begin position="7"/>
        <end position="390"/>
    </location>
</feature>
<evidence type="ECO:0000256" key="5">
    <source>
        <dbReference type="ARBA" id="ARBA00022692"/>
    </source>
</evidence>
<evidence type="ECO:0000256" key="8">
    <source>
        <dbReference type="RuleBase" id="RU365088"/>
    </source>
</evidence>
<keyword evidence="7 8" id="KW-0472">Membrane</keyword>
<evidence type="ECO:0000256" key="2">
    <source>
        <dbReference type="ARBA" id="ARBA00006236"/>
    </source>
</evidence>
<dbReference type="EMBL" id="FOGC01000005">
    <property type="protein sequence ID" value="SEQ68800.1"/>
    <property type="molecule type" value="Genomic_DNA"/>
</dbReference>
<dbReference type="NCBIfam" id="TIGR00710">
    <property type="entry name" value="efflux_Bcr_CflA"/>
    <property type="match status" value="1"/>
</dbReference>
<comment type="subcellular location">
    <subcellularLocation>
        <location evidence="8">Cell inner membrane</location>
        <topology evidence="8">Multi-pass membrane protein</topology>
    </subcellularLocation>
    <subcellularLocation>
        <location evidence="1">Cell membrane</location>
        <topology evidence="1">Multi-pass membrane protein</topology>
    </subcellularLocation>
</comment>